<dbReference type="InterPro" id="IPR007899">
    <property type="entry name" value="CHAD_dom"/>
</dbReference>
<comment type="caution">
    <text evidence="3">The sequence shown here is derived from an EMBL/GenBank/DDBJ whole genome shotgun (WGS) entry which is preliminary data.</text>
</comment>
<dbReference type="InterPro" id="IPR038186">
    <property type="entry name" value="CHAD_dom_sf"/>
</dbReference>
<dbReference type="Proteomes" id="UP000695264">
    <property type="component" value="Unassembled WGS sequence"/>
</dbReference>
<dbReference type="PROSITE" id="PS51708">
    <property type="entry name" value="CHAD"/>
    <property type="match status" value="1"/>
</dbReference>
<evidence type="ECO:0000256" key="1">
    <source>
        <dbReference type="SAM" id="MobiDB-lite"/>
    </source>
</evidence>
<keyword evidence="4" id="KW-1185">Reference proteome</keyword>
<gene>
    <name evidence="3" type="ORF">HCK00_05725</name>
</gene>
<evidence type="ECO:0000313" key="3">
    <source>
        <dbReference type="EMBL" id="NJQ00047.1"/>
    </source>
</evidence>
<name>A0ABX1BQQ5_9ACTN</name>
<feature type="compositionally biased region" description="Low complexity" evidence="1">
    <location>
        <begin position="125"/>
        <end position="174"/>
    </location>
</feature>
<accession>A0ABX1BQQ5</accession>
<reference evidence="3 4" key="1">
    <citation type="submission" date="2020-03" db="EMBL/GenBank/DDBJ databases">
        <title>WGS of actinomycetes isolated from Thailand.</title>
        <authorList>
            <person name="Thawai C."/>
        </authorList>
    </citation>
    <scope>NUCLEOTIDE SEQUENCE [LARGE SCALE GENOMIC DNA]</scope>
    <source>
        <strain evidence="3 4">PLAI 1-29</strain>
    </source>
</reference>
<dbReference type="SMART" id="SM00880">
    <property type="entry name" value="CHAD"/>
    <property type="match status" value="1"/>
</dbReference>
<organism evidence="3 4">
    <name type="scientific">Streptomyces zingiberis</name>
    <dbReference type="NCBI Taxonomy" id="2053010"/>
    <lineage>
        <taxon>Bacteria</taxon>
        <taxon>Bacillati</taxon>
        <taxon>Actinomycetota</taxon>
        <taxon>Actinomycetes</taxon>
        <taxon>Kitasatosporales</taxon>
        <taxon>Streptomycetaceae</taxon>
        <taxon>Streptomyces</taxon>
    </lineage>
</organism>
<evidence type="ECO:0000259" key="2">
    <source>
        <dbReference type="PROSITE" id="PS51708"/>
    </source>
</evidence>
<proteinExistence type="predicted"/>
<dbReference type="Pfam" id="PF05235">
    <property type="entry name" value="CHAD"/>
    <property type="match status" value="2"/>
</dbReference>
<dbReference type="Gene3D" id="1.40.20.10">
    <property type="entry name" value="CHAD domain"/>
    <property type="match status" value="1"/>
</dbReference>
<feature type="compositionally biased region" description="Pro residues" evidence="1">
    <location>
        <begin position="175"/>
        <end position="196"/>
    </location>
</feature>
<protein>
    <submittedName>
        <fullName evidence="3">CHAD domain-containing protein</fullName>
    </submittedName>
</protein>
<evidence type="ECO:0000313" key="4">
    <source>
        <dbReference type="Proteomes" id="UP000695264"/>
    </source>
</evidence>
<feature type="domain" description="CHAD" evidence="2">
    <location>
        <begin position="10"/>
        <end position="447"/>
    </location>
</feature>
<sequence length="450" mass="45642">MATAAWGLAGRTAGEVLAAWLHAGAGEFLRGLRLYRESGSDAGEAAPAALRMRRSARRVAGALHTYRALTDTGWADPLQAELTWLATVLAREHACAQRLDRLGSALHRLSGAEAPGAATAGGTGTAENTAAGHGAGADHGTAAGPGTPAALDGATAPDAGAAPYGGTSRDTAPPAAAPSVPPSGPLTAPLPAPLPAPNGAADGDADGAGHPRVVPQRRDSASPRSALTMGAARAGALLERRLTLARTRAHSAALQALGSSRFHALVDAMALLASDAPLNPATAGQPAQEVLPPPAEEAFGRLAGAVAALPLGRATQPYNAEALSHALAATASADAPPAAERQDAHWHHVRLLVRHVRYARESLDRAGAYELPPPPDSPLAASLLGADEALRRHRDAAEAAAEAAAAARTPRIAPATAYALGVLHADQRHDVEAARLAFGRAWQRVTATGW</sequence>
<dbReference type="EMBL" id="JAATEN010000003">
    <property type="protein sequence ID" value="NJQ00047.1"/>
    <property type="molecule type" value="Genomic_DNA"/>
</dbReference>
<feature type="region of interest" description="Disordered" evidence="1">
    <location>
        <begin position="114"/>
        <end position="227"/>
    </location>
</feature>